<keyword evidence="1" id="KW-0472">Membrane</keyword>
<organism evidence="2 3">
    <name type="scientific">Cronobacter phage CR8</name>
    <dbReference type="NCBI Taxonomy" id="1327934"/>
    <lineage>
        <taxon>Viruses</taxon>
        <taxon>Duplodnaviria</taxon>
        <taxon>Heunggongvirae</taxon>
        <taxon>Uroviricota</taxon>
        <taxon>Caudoviricetes</taxon>
        <taxon>Vequintavirinae</taxon>
        <taxon>Certrevirus</taxon>
        <taxon>Certrevirus CR8</taxon>
    </lineage>
</organism>
<name>A0A060ACX5_9CAUD</name>
<evidence type="ECO:0000313" key="3">
    <source>
        <dbReference type="Proteomes" id="UP000026984"/>
    </source>
</evidence>
<evidence type="ECO:0000256" key="1">
    <source>
        <dbReference type="SAM" id="Phobius"/>
    </source>
</evidence>
<gene>
    <name evidence="2" type="ORF">CR8_255</name>
</gene>
<protein>
    <submittedName>
        <fullName evidence="2">Uncharacterized protein</fullName>
    </submittedName>
</protein>
<dbReference type="KEGG" id="vg:19687006"/>
<accession>A0A060ACX5</accession>
<keyword evidence="1" id="KW-1133">Transmembrane helix</keyword>
<sequence length="72" mass="8064">MEQCVNNVVAFGLNGLEFCTVIGVALVALAVVLIRYLNHGIGETKEERWARKNPFLAVGLDMHPRGKKRDVW</sequence>
<proteinExistence type="predicted"/>
<keyword evidence="1" id="KW-0812">Transmembrane</keyword>
<reference evidence="2 3" key="1">
    <citation type="submission" date="2013-04" db="EMBL/GenBank/DDBJ databases">
        <title>Complete Genome Sequence of Cronobacter sakazakii Bacteriophage CR8.</title>
        <authorList>
            <person name="Kim Y."/>
            <person name="Shin H."/>
            <person name="Ryu S."/>
        </authorList>
    </citation>
    <scope>NUCLEOTIDE SEQUENCE [LARGE SCALE GENOMIC DNA]</scope>
</reference>
<keyword evidence="3" id="KW-1185">Reference proteome</keyword>
<dbReference type="Proteomes" id="UP000026984">
    <property type="component" value="Segment"/>
</dbReference>
<feature type="transmembrane region" description="Helical" evidence="1">
    <location>
        <begin position="15"/>
        <end position="38"/>
    </location>
</feature>
<dbReference type="EMBL" id="KC954774">
    <property type="protein sequence ID" value="AIA64785.1"/>
    <property type="molecule type" value="Genomic_DNA"/>
</dbReference>
<dbReference type="GeneID" id="19687006"/>
<dbReference type="RefSeq" id="YP_009042492.1">
    <property type="nucleotide sequence ID" value="NC_024354.1"/>
</dbReference>
<evidence type="ECO:0000313" key="2">
    <source>
        <dbReference type="EMBL" id="AIA64785.1"/>
    </source>
</evidence>